<proteinExistence type="predicted"/>
<evidence type="ECO:0000313" key="2">
    <source>
        <dbReference type="EMBL" id="PIQ88698.1"/>
    </source>
</evidence>
<dbReference type="Proteomes" id="UP000229641">
    <property type="component" value="Unassembled WGS sequence"/>
</dbReference>
<reference evidence="2 3" key="1">
    <citation type="submission" date="2017-09" db="EMBL/GenBank/DDBJ databases">
        <title>Depth-based differentiation of microbial function through sediment-hosted aquifers and enrichment of novel symbionts in the deep terrestrial subsurface.</title>
        <authorList>
            <person name="Probst A.J."/>
            <person name="Ladd B."/>
            <person name="Jarett J.K."/>
            <person name="Geller-Mcgrath D.E."/>
            <person name="Sieber C.M."/>
            <person name="Emerson J.B."/>
            <person name="Anantharaman K."/>
            <person name="Thomas B.C."/>
            <person name="Malmstrom R."/>
            <person name="Stieglmeier M."/>
            <person name="Klingl A."/>
            <person name="Woyke T."/>
            <person name="Ryan C.M."/>
            <person name="Banfield J.F."/>
        </authorList>
    </citation>
    <scope>NUCLEOTIDE SEQUENCE [LARGE SCALE GENOMIC DNA]</scope>
    <source>
        <strain evidence="2">CG11_big_fil_rev_8_21_14_0_20_42_13</strain>
    </source>
</reference>
<feature type="domain" description="Helix-turn-helix" evidence="1">
    <location>
        <begin position="6"/>
        <end position="55"/>
    </location>
</feature>
<evidence type="ECO:0000259" key="1">
    <source>
        <dbReference type="Pfam" id="PF12728"/>
    </source>
</evidence>
<dbReference type="GO" id="GO:0003677">
    <property type="term" value="F:DNA binding"/>
    <property type="evidence" value="ECO:0007669"/>
    <property type="project" value="UniProtKB-KW"/>
</dbReference>
<evidence type="ECO:0000313" key="3">
    <source>
        <dbReference type="Proteomes" id="UP000229641"/>
    </source>
</evidence>
<dbReference type="Pfam" id="PF12728">
    <property type="entry name" value="HTH_17"/>
    <property type="match status" value="1"/>
</dbReference>
<gene>
    <name evidence="2" type="ORF">COV72_07155</name>
</gene>
<dbReference type="Gene3D" id="1.10.10.10">
    <property type="entry name" value="Winged helix-like DNA-binding domain superfamily/Winged helix DNA-binding domain"/>
    <property type="match status" value="1"/>
</dbReference>
<dbReference type="EMBL" id="PCWA01000092">
    <property type="protein sequence ID" value="PIQ88698.1"/>
    <property type="molecule type" value="Genomic_DNA"/>
</dbReference>
<comment type="caution">
    <text evidence="2">The sequence shown here is derived from an EMBL/GenBank/DDBJ whole genome shotgun (WGS) entry which is preliminary data.</text>
</comment>
<dbReference type="InterPro" id="IPR010093">
    <property type="entry name" value="SinI_DNA-bd"/>
</dbReference>
<protein>
    <submittedName>
        <fullName evidence="2">DNA-binding protein</fullName>
    </submittedName>
</protein>
<organism evidence="2 3">
    <name type="scientific">Candidatus Ghiorseimicrobium undicola</name>
    <dbReference type="NCBI Taxonomy" id="1974746"/>
    <lineage>
        <taxon>Bacteria</taxon>
        <taxon>Pseudomonadati</taxon>
        <taxon>Candidatus Omnitrophota</taxon>
        <taxon>Candidatus Ghiorseimicrobium</taxon>
    </lineage>
</organism>
<sequence length="59" mass="7172">MVKSEVLTFDETKKYLKISDSTLYRLVQSKRIPAAKVGRSWRFRKERIDQWLKEQEKVK</sequence>
<name>A0A2H0LWC2_9BACT</name>
<dbReference type="SUPFAM" id="SSF46955">
    <property type="entry name" value="Putative DNA-binding domain"/>
    <property type="match status" value="1"/>
</dbReference>
<accession>A0A2H0LWC2</accession>
<dbReference type="AlphaFoldDB" id="A0A2H0LWC2"/>
<dbReference type="InterPro" id="IPR009061">
    <property type="entry name" value="DNA-bd_dom_put_sf"/>
</dbReference>
<keyword evidence="2" id="KW-0238">DNA-binding</keyword>
<dbReference type="InterPro" id="IPR036388">
    <property type="entry name" value="WH-like_DNA-bd_sf"/>
</dbReference>
<dbReference type="NCBIfam" id="TIGR01764">
    <property type="entry name" value="excise"/>
    <property type="match status" value="1"/>
</dbReference>
<dbReference type="InterPro" id="IPR041657">
    <property type="entry name" value="HTH_17"/>
</dbReference>